<protein>
    <recommendedName>
        <fullName evidence="12">UDP-N-acetylglucosamine 1-carboxyvinyltransferase</fullName>
        <ecNumber evidence="12">2.5.1.7</ecNumber>
    </recommendedName>
    <alternativeName>
        <fullName evidence="12">Enoylpyruvate transferase</fullName>
    </alternativeName>
    <alternativeName>
        <fullName evidence="12">UDP-N-acetylglucosamine enolpyruvyl transferase</fullName>
        <shortName evidence="12">EPT</shortName>
    </alternativeName>
</protein>
<dbReference type="InterPro" id="IPR036968">
    <property type="entry name" value="Enolpyruvate_Tfrase_sf"/>
</dbReference>
<comment type="pathway">
    <text evidence="2 12">Cell wall biogenesis; peptidoglycan biosynthesis.</text>
</comment>
<evidence type="ECO:0000256" key="6">
    <source>
        <dbReference type="ARBA" id="ARBA00022960"/>
    </source>
</evidence>
<dbReference type="AlphaFoldDB" id="A0A9D1NNU6"/>
<feature type="domain" description="Enolpyruvate transferase" evidence="13">
    <location>
        <begin position="7"/>
        <end position="417"/>
    </location>
</feature>
<dbReference type="InterPro" id="IPR050068">
    <property type="entry name" value="MurA_subfamily"/>
</dbReference>
<keyword evidence="9 12" id="KW-0961">Cell wall biogenesis/degradation</keyword>
<name>A0A9D1NNU6_9BACT</name>
<reference evidence="14" key="2">
    <citation type="journal article" date="2021" name="PeerJ">
        <title>Extensive microbial diversity within the chicken gut microbiome revealed by metagenomics and culture.</title>
        <authorList>
            <person name="Gilroy R."/>
            <person name="Ravi A."/>
            <person name="Getino M."/>
            <person name="Pursley I."/>
            <person name="Horton D.L."/>
            <person name="Alikhan N.F."/>
            <person name="Baker D."/>
            <person name="Gharbi K."/>
            <person name="Hall N."/>
            <person name="Watson M."/>
            <person name="Adriaenssens E.M."/>
            <person name="Foster-Nyarko E."/>
            <person name="Jarju S."/>
            <person name="Secka A."/>
            <person name="Antonio M."/>
            <person name="Oren A."/>
            <person name="Chaudhuri R.R."/>
            <person name="La Ragione R."/>
            <person name="Hildebrand F."/>
            <person name="Pallen M.J."/>
        </authorList>
    </citation>
    <scope>NUCLEOTIDE SEQUENCE</scope>
    <source>
        <strain evidence="14">35461</strain>
    </source>
</reference>
<keyword evidence="4 12" id="KW-0132">Cell division</keyword>
<dbReference type="GO" id="GO:0019277">
    <property type="term" value="P:UDP-N-acetylgalactosamine biosynthetic process"/>
    <property type="evidence" value="ECO:0007669"/>
    <property type="project" value="InterPro"/>
</dbReference>
<comment type="function">
    <text evidence="12">Cell wall formation. Adds enolpyruvyl to UDP-N-acetylglucosamine.</text>
</comment>
<comment type="catalytic activity">
    <reaction evidence="11 12">
        <text>phosphoenolpyruvate + UDP-N-acetyl-alpha-D-glucosamine = UDP-N-acetyl-3-O-(1-carboxyvinyl)-alpha-D-glucosamine + phosphate</text>
        <dbReference type="Rhea" id="RHEA:18681"/>
        <dbReference type="ChEBI" id="CHEBI:43474"/>
        <dbReference type="ChEBI" id="CHEBI:57705"/>
        <dbReference type="ChEBI" id="CHEBI:58702"/>
        <dbReference type="ChEBI" id="CHEBI:68483"/>
        <dbReference type="EC" id="2.5.1.7"/>
    </reaction>
</comment>
<dbReference type="NCBIfam" id="TIGR01072">
    <property type="entry name" value="murA"/>
    <property type="match status" value="1"/>
</dbReference>
<feature type="binding site" evidence="12">
    <location>
        <begin position="22"/>
        <end position="23"/>
    </location>
    <ligand>
        <name>phosphoenolpyruvate</name>
        <dbReference type="ChEBI" id="CHEBI:58702"/>
    </ligand>
</feature>
<dbReference type="Proteomes" id="UP000886845">
    <property type="component" value="Unassembled WGS sequence"/>
</dbReference>
<evidence type="ECO:0000256" key="11">
    <source>
        <dbReference type="ARBA" id="ARBA00047527"/>
    </source>
</evidence>
<dbReference type="EC" id="2.5.1.7" evidence="12"/>
<feature type="active site" description="Proton donor" evidence="12">
    <location>
        <position position="120"/>
    </location>
</feature>
<evidence type="ECO:0000256" key="7">
    <source>
        <dbReference type="ARBA" id="ARBA00022984"/>
    </source>
</evidence>
<dbReference type="PANTHER" id="PTHR43783">
    <property type="entry name" value="UDP-N-ACETYLGLUCOSAMINE 1-CARBOXYVINYLTRANSFERASE"/>
    <property type="match status" value="1"/>
</dbReference>
<dbReference type="Gene3D" id="3.65.10.10">
    <property type="entry name" value="Enolpyruvate transferase domain"/>
    <property type="match status" value="2"/>
</dbReference>
<evidence type="ECO:0000256" key="10">
    <source>
        <dbReference type="ARBA" id="ARBA00038367"/>
    </source>
</evidence>
<keyword evidence="8 12" id="KW-0131">Cell cycle</keyword>
<organism evidence="14 15">
    <name type="scientific">Candidatus Spyradenecus faecavium</name>
    <dbReference type="NCBI Taxonomy" id="2840947"/>
    <lineage>
        <taxon>Bacteria</taxon>
        <taxon>Pseudomonadati</taxon>
        <taxon>Lentisphaerota</taxon>
        <taxon>Lentisphaeria</taxon>
        <taxon>Lentisphaerales</taxon>
        <taxon>Lentisphaeraceae</taxon>
        <taxon>Lentisphaeraceae incertae sedis</taxon>
        <taxon>Candidatus Spyradenecus</taxon>
    </lineage>
</organism>
<comment type="caution">
    <text evidence="14">The sequence shown here is derived from an EMBL/GenBank/DDBJ whole genome shotgun (WGS) entry which is preliminary data.</text>
</comment>
<evidence type="ECO:0000313" key="14">
    <source>
        <dbReference type="EMBL" id="HIV09395.1"/>
    </source>
</evidence>
<comment type="subcellular location">
    <subcellularLocation>
        <location evidence="1 12">Cytoplasm</location>
    </subcellularLocation>
</comment>
<dbReference type="NCBIfam" id="NF006873">
    <property type="entry name" value="PRK09369.1"/>
    <property type="match status" value="1"/>
</dbReference>
<feature type="binding site" evidence="12">
    <location>
        <position position="320"/>
    </location>
    <ligand>
        <name>UDP-N-acetyl-alpha-D-glucosamine</name>
        <dbReference type="ChEBI" id="CHEBI:57705"/>
    </ligand>
</feature>
<keyword evidence="7 12" id="KW-0573">Peptidoglycan synthesis</keyword>
<dbReference type="GO" id="GO:0008760">
    <property type="term" value="F:UDP-N-acetylglucosamine 1-carboxyvinyltransferase activity"/>
    <property type="evidence" value="ECO:0007669"/>
    <property type="project" value="UniProtKB-UniRule"/>
</dbReference>
<dbReference type="GO" id="GO:0005737">
    <property type="term" value="C:cytoplasm"/>
    <property type="evidence" value="ECO:0007669"/>
    <property type="project" value="UniProtKB-SubCell"/>
</dbReference>
<evidence type="ECO:0000313" key="15">
    <source>
        <dbReference type="Proteomes" id="UP000886845"/>
    </source>
</evidence>
<sequence length="433" mass="45871">MSKLIIRGGKPLSGHHVVPGNKNAALPMLAATLLADEPVTLTNLPDIADVRVMADGLAALGAKVSGSLAEHTLTVDPRRLRADPVLPAGICTRIRTSFLFVGPMLARKGRIRLRGAPGGDSIGRRRLDTHVNGLAALGAKVTLRAATGSATAVAPKGLHAADFMLDEASVMGTENLVMAAVLAKGRTVLYNTACEPHVQNLCHMLNQMGARIEGIGTNRLTIEGVTRLSGGTFRVGGDAIEAASYLIAAAATRGSITLQGVSQADMAVLRPAFRKLGVRWVWEGEDVLRLPPRQRLRTAYDLGAAIPKIEDGPWPMIPSDLLSPLIVLATQTRGTELFFEKMFESRLYFVDHLIGMGAKIVQCDPHRAVVTGPTALQGGTVTSPDIRAGMALIIAALCAKGRTVIHNAESIDRGYEAVDANLRALGADIVREP</sequence>
<dbReference type="GO" id="GO:0008360">
    <property type="term" value="P:regulation of cell shape"/>
    <property type="evidence" value="ECO:0007669"/>
    <property type="project" value="UniProtKB-KW"/>
</dbReference>
<evidence type="ECO:0000256" key="3">
    <source>
        <dbReference type="ARBA" id="ARBA00022490"/>
    </source>
</evidence>
<evidence type="ECO:0000259" key="13">
    <source>
        <dbReference type="Pfam" id="PF00275"/>
    </source>
</evidence>
<feature type="binding site" evidence="12">
    <location>
        <position position="342"/>
    </location>
    <ligand>
        <name>UDP-N-acetyl-alpha-D-glucosamine</name>
        <dbReference type="ChEBI" id="CHEBI:57705"/>
    </ligand>
</feature>
<dbReference type="InterPro" id="IPR013792">
    <property type="entry name" value="RNA3'P_cycl/enolpyr_Trfase_a/b"/>
</dbReference>
<dbReference type="EMBL" id="DVOR01000150">
    <property type="protein sequence ID" value="HIV09395.1"/>
    <property type="molecule type" value="Genomic_DNA"/>
</dbReference>
<dbReference type="CDD" id="cd01555">
    <property type="entry name" value="UdpNAET"/>
    <property type="match status" value="1"/>
</dbReference>
<reference evidence="14" key="1">
    <citation type="submission" date="2020-10" db="EMBL/GenBank/DDBJ databases">
        <authorList>
            <person name="Gilroy R."/>
        </authorList>
    </citation>
    <scope>NUCLEOTIDE SEQUENCE</scope>
    <source>
        <strain evidence="14">35461</strain>
    </source>
</reference>
<comment type="caution">
    <text evidence="12">Lacks conserved residue(s) required for the propagation of feature annotation.</text>
</comment>
<keyword evidence="3 12" id="KW-0963">Cytoplasm</keyword>
<feature type="binding site" evidence="12">
    <location>
        <position position="95"/>
    </location>
    <ligand>
        <name>UDP-N-acetyl-alpha-D-glucosamine</name>
        <dbReference type="ChEBI" id="CHEBI:57705"/>
    </ligand>
</feature>
<keyword evidence="5 12" id="KW-0808">Transferase</keyword>
<evidence type="ECO:0000256" key="1">
    <source>
        <dbReference type="ARBA" id="ARBA00004496"/>
    </source>
</evidence>
<proteinExistence type="inferred from homology"/>
<comment type="similarity">
    <text evidence="10 12">Belongs to the EPSP synthase family. MurA subfamily.</text>
</comment>
<dbReference type="GO" id="GO:0009252">
    <property type="term" value="P:peptidoglycan biosynthetic process"/>
    <property type="evidence" value="ECO:0007669"/>
    <property type="project" value="UniProtKB-UniRule"/>
</dbReference>
<accession>A0A9D1NNU6</accession>
<evidence type="ECO:0000256" key="12">
    <source>
        <dbReference type="HAMAP-Rule" id="MF_00111"/>
    </source>
</evidence>
<dbReference type="InterPro" id="IPR005750">
    <property type="entry name" value="UDP_GlcNAc_COvinyl_MurA"/>
</dbReference>
<dbReference type="GO" id="GO:0071555">
    <property type="term" value="P:cell wall organization"/>
    <property type="evidence" value="ECO:0007669"/>
    <property type="project" value="UniProtKB-KW"/>
</dbReference>
<dbReference type="Pfam" id="PF00275">
    <property type="entry name" value="EPSP_synthase"/>
    <property type="match status" value="1"/>
</dbReference>
<evidence type="ECO:0000256" key="9">
    <source>
        <dbReference type="ARBA" id="ARBA00023316"/>
    </source>
</evidence>
<evidence type="ECO:0000256" key="2">
    <source>
        <dbReference type="ARBA" id="ARBA00004752"/>
    </source>
</evidence>
<evidence type="ECO:0000256" key="5">
    <source>
        <dbReference type="ARBA" id="ARBA00022679"/>
    </source>
</evidence>
<dbReference type="HAMAP" id="MF_00111">
    <property type="entry name" value="MurA"/>
    <property type="match status" value="1"/>
</dbReference>
<dbReference type="PANTHER" id="PTHR43783:SF1">
    <property type="entry name" value="UDP-N-ACETYLGLUCOSAMINE 1-CARBOXYVINYLTRANSFERASE"/>
    <property type="match status" value="1"/>
</dbReference>
<evidence type="ECO:0000256" key="8">
    <source>
        <dbReference type="ARBA" id="ARBA00023306"/>
    </source>
</evidence>
<dbReference type="SUPFAM" id="SSF55205">
    <property type="entry name" value="EPT/RTPC-like"/>
    <property type="match status" value="1"/>
</dbReference>
<evidence type="ECO:0000256" key="4">
    <source>
        <dbReference type="ARBA" id="ARBA00022618"/>
    </source>
</evidence>
<gene>
    <name evidence="12 14" type="primary">murA</name>
    <name evidence="14" type="ORF">IAC79_04705</name>
</gene>
<dbReference type="GO" id="GO:0051301">
    <property type="term" value="P:cell division"/>
    <property type="evidence" value="ECO:0007669"/>
    <property type="project" value="UniProtKB-KW"/>
</dbReference>
<dbReference type="InterPro" id="IPR001986">
    <property type="entry name" value="Enolpyruvate_Tfrase_dom"/>
</dbReference>
<keyword evidence="6 12" id="KW-0133">Cell shape</keyword>